<dbReference type="SUPFAM" id="SSF51445">
    <property type="entry name" value="(Trans)glycosidases"/>
    <property type="match status" value="1"/>
</dbReference>
<feature type="compositionally biased region" description="Basic and acidic residues" evidence="3">
    <location>
        <begin position="69"/>
        <end position="84"/>
    </location>
</feature>
<reference evidence="8 9" key="1">
    <citation type="submission" date="2025-04" db="UniProtKB">
        <authorList>
            <consortium name="RefSeq"/>
        </authorList>
    </citation>
    <scope>IDENTIFICATION</scope>
    <source>
        <tissue evidence="8 9">Entire body</tissue>
    </source>
</reference>
<evidence type="ECO:0000256" key="2">
    <source>
        <dbReference type="RuleBase" id="RU361185"/>
    </source>
</evidence>
<feature type="domain" description="Glycoside hydrolase family 31 TIM barrel" evidence="5">
    <location>
        <begin position="516"/>
        <end position="641"/>
    </location>
</feature>
<dbReference type="RefSeq" id="XP_018320051.1">
    <property type="nucleotide sequence ID" value="XM_018464549.2"/>
</dbReference>
<evidence type="ECO:0000256" key="1">
    <source>
        <dbReference type="ARBA" id="ARBA00007806"/>
    </source>
</evidence>
<dbReference type="CDD" id="cd06592">
    <property type="entry name" value="GH31_NET37"/>
    <property type="match status" value="1"/>
</dbReference>
<evidence type="ECO:0000259" key="6">
    <source>
        <dbReference type="Pfam" id="PF21365"/>
    </source>
</evidence>
<evidence type="ECO:0000256" key="3">
    <source>
        <dbReference type="SAM" id="MobiDB-lite"/>
    </source>
</evidence>
<dbReference type="InterPro" id="IPR017853">
    <property type="entry name" value="GH"/>
</dbReference>
<dbReference type="OrthoDB" id="10070917at2759"/>
<dbReference type="InterPro" id="IPR048395">
    <property type="entry name" value="Glyco_hydro_31_C"/>
</dbReference>
<keyword evidence="4" id="KW-1133">Transmembrane helix</keyword>
<protein>
    <submittedName>
        <fullName evidence="8 9">Myogenesis-regulating glycosidase isoform X1</fullName>
    </submittedName>
</protein>
<feature type="region of interest" description="Disordered" evidence="3">
    <location>
        <begin position="1"/>
        <end position="100"/>
    </location>
</feature>
<feature type="domain" description="Glycosyl hydrolase family 31 C-terminal" evidence="6">
    <location>
        <begin position="802"/>
        <end position="882"/>
    </location>
</feature>
<dbReference type="Pfam" id="PF21365">
    <property type="entry name" value="Glyco_hydro_31_3rd"/>
    <property type="match status" value="1"/>
</dbReference>
<name>A0A1W4WJ51_AGRPL</name>
<dbReference type="InterPro" id="IPR050985">
    <property type="entry name" value="Alpha-glycosidase_related"/>
</dbReference>
<evidence type="ECO:0000313" key="11">
    <source>
        <dbReference type="RefSeq" id="XP_018320052.1"/>
    </source>
</evidence>
<evidence type="ECO:0000313" key="9">
    <source>
        <dbReference type="RefSeq" id="XP_018320050.1"/>
    </source>
</evidence>
<dbReference type="InterPro" id="IPR000322">
    <property type="entry name" value="Glyco_hydro_31_TIM"/>
</dbReference>
<evidence type="ECO:0000313" key="10">
    <source>
        <dbReference type="RefSeq" id="XP_018320051.1"/>
    </source>
</evidence>
<dbReference type="PANTHER" id="PTHR43053:SF6">
    <property type="entry name" value="SITS-BINDING PROTEIN"/>
    <property type="match status" value="1"/>
</dbReference>
<evidence type="ECO:0000259" key="5">
    <source>
        <dbReference type="Pfam" id="PF01055"/>
    </source>
</evidence>
<dbReference type="Pfam" id="PF01055">
    <property type="entry name" value="Glyco_hydro_31_2nd"/>
    <property type="match status" value="2"/>
</dbReference>
<dbReference type="SUPFAM" id="SSF51011">
    <property type="entry name" value="Glycosyl hydrolase domain"/>
    <property type="match status" value="1"/>
</dbReference>
<feature type="region of interest" description="Disordered" evidence="3">
    <location>
        <begin position="126"/>
        <end position="145"/>
    </location>
</feature>
<evidence type="ECO:0000256" key="4">
    <source>
        <dbReference type="SAM" id="Phobius"/>
    </source>
</evidence>
<keyword evidence="4" id="KW-0812">Transmembrane</keyword>
<gene>
    <name evidence="8 9 10 11" type="primary">LOC108733399</name>
</gene>
<dbReference type="RefSeq" id="XP_018320052.1">
    <property type="nucleotide sequence ID" value="XM_018464550.2"/>
</dbReference>
<dbReference type="KEGG" id="apln:108733399"/>
<dbReference type="GeneID" id="108733399"/>
<dbReference type="InterPro" id="IPR013780">
    <property type="entry name" value="Glyco_hydro_b"/>
</dbReference>
<keyword evidence="7" id="KW-1185">Reference proteome</keyword>
<dbReference type="AlphaFoldDB" id="A0A1W4WJ51"/>
<dbReference type="PANTHER" id="PTHR43053">
    <property type="entry name" value="GLYCOSIDASE FAMILY 31"/>
    <property type="match status" value="1"/>
</dbReference>
<keyword evidence="2" id="KW-0378">Hydrolase</keyword>
<dbReference type="GO" id="GO:0005975">
    <property type="term" value="P:carbohydrate metabolic process"/>
    <property type="evidence" value="ECO:0007669"/>
    <property type="project" value="InterPro"/>
</dbReference>
<dbReference type="Gene3D" id="3.20.20.80">
    <property type="entry name" value="Glycosidases"/>
    <property type="match status" value="1"/>
</dbReference>
<accession>A0A1W4WJ51</accession>
<sequence>MAENQTRNGGCVPRRKNNIPSAEIPEIIVNAPSVSTLNGLSESSGPGENKRKDHSGSGDTSNDLNEITVDSKENGPKDADDIKPLSEISHPRRLPRKNSISLPNLDDMEFLKKQVEITSPEVSMNSSEFGNIDASDDETTPINKGVPIRNYRRKSVTVPPAKMLKPPVDDDDSRSTSPANSVASVNSLASLLKEKMQMFPSSAKKRKPKDYKIRAFVGFLFLTIVALVGLAYILYQQQVLRRAYFEKIKFSQNDRVINIYNNEGIEVLRGRLGTTLNYNKAFPCLRTDEKADGSICLEWMNHARLYMNTFRLFPDTECYNFQWVSLAEEIAPTDCFDLSPRTGHWYGGGQMAEHAWPLEKGLHNFAPFVTGVTDKYEWGNVLKRFFINSKGAAVIVDSSVPLYTAINIGPKSKELCFKAKYDDFAYVNRITPFPFLNYSVCTGPNMTRLHSLLAEKSLWDGLKQDDMNIIHSLVTEPLWEITTDNKEKFTEEAVLNYTEDVIGLGFLKQGHVLLNGDWQKQPGDFEVDTERFPTLEETINIMHRRGFRIVFSIHSFISTESASFPEAVRRQLLISERFTDKRIPALTRYRSIQTAGVLDVTNDRTVPWLLRKLKAVRNKYKFDAFYLDLGVAYDMPHYYQCENPLTNPDQYKTFFINNLQGNVPIFGVSGAVQRPQAPAFVSLPEFESSWDGLRKVIPTVLTYGITGYPFLIPGAVGGDYEISEYNSQVDINSTADVLLPDKELYMRWLQLATFLPVIRYRHLPSKYGDGKVLELAKVLTSLRQKVVTPLLKKYASEALDSGLPMIRPLWMLGPNDPACHIVTDEFSVGEELIVAPVLYSGSRQREVYLPAGVWKDGIDGSLRKGNRWIHDYVVEEQQIAYFERMPDNTRF</sequence>
<feature type="compositionally biased region" description="Polar residues" evidence="3">
    <location>
        <begin position="32"/>
        <end position="46"/>
    </location>
</feature>
<evidence type="ECO:0000313" key="8">
    <source>
        <dbReference type="RefSeq" id="XP_018320049.1"/>
    </source>
</evidence>
<feature type="transmembrane region" description="Helical" evidence="4">
    <location>
        <begin position="213"/>
        <end position="235"/>
    </location>
</feature>
<dbReference type="RefSeq" id="XP_018320049.1">
    <property type="nucleotide sequence ID" value="XM_018464547.2"/>
</dbReference>
<comment type="similarity">
    <text evidence="1 2">Belongs to the glycosyl hydrolase 31 family.</text>
</comment>
<proteinExistence type="inferred from homology"/>
<keyword evidence="4" id="KW-0472">Membrane</keyword>
<dbReference type="RefSeq" id="XP_018320050.1">
    <property type="nucleotide sequence ID" value="XM_018464548.2"/>
</dbReference>
<keyword evidence="2 8" id="KW-0326">Glycosidase</keyword>
<dbReference type="GO" id="GO:0004553">
    <property type="term" value="F:hydrolase activity, hydrolyzing O-glycosyl compounds"/>
    <property type="evidence" value="ECO:0007669"/>
    <property type="project" value="InterPro"/>
</dbReference>
<organism evidence="7 9">
    <name type="scientific">Agrilus planipennis</name>
    <name type="common">Emerald ash borer</name>
    <name type="synonym">Agrilus marcopoli</name>
    <dbReference type="NCBI Taxonomy" id="224129"/>
    <lineage>
        <taxon>Eukaryota</taxon>
        <taxon>Metazoa</taxon>
        <taxon>Ecdysozoa</taxon>
        <taxon>Arthropoda</taxon>
        <taxon>Hexapoda</taxon>
        <taxon>Insecta</taxon>
        <taxon>Pterygota</taxon>
        <taxon>Neoptera</taxon>
        <taxon>Endopterygota</taxon>
        <taxon>Coleoptera</taxon>
        <taxon>Polyphaga</taxon>
        <taxon>Elateriformia</taxon>
        <taxon>Buprestoidea</taxon>
        <taxon>Buprestidae</taxon>
        <taxon>Agrilinae</taxon>
        <taxon>Agrilus</taxon>
    </lineage>
</organism>
<feature type="region of interest" description="Disordered" evidence="3">
    <location>
        <begin position="160"/>
        <end position="182"/>
    </location>
</feature>
<dbReference type="Gene3D" id="2.60.40.1180">
    <property type="entry name" value="Golgi alpha-mannosidase II"/>
    <property type="match status" value="1"/>
</dbReference>
<feature type="domain" description="Glycoside hydrolase family 31 TIM barrel" evidence="5">
    <location>
        <begin position="687"/>
        <end position="761"/>
    </location>
</feature>
<dbReference type="Proteomes" id="UP000192223">
    <property type="component" value="Unplaced"/>
</dbReference>
<evidence type="ECO:0000313" key="7">
    <source>
        <dbReference type="Proteomes" id="UP000192223"/>
    </source>
</evidence>
<dbReference type="STRING" id="224129.A0A1W4WJ51"/>